<dbReference type="InterPro" id="IPR019998">
    <property type="entry name" value="Membr_insert_YidC"/>
</dbReference>
<dbReference type="InterPro" id="IPR038221">
    <property type="entry name" value="YidC_periplasmic_sf"/>
</dbReference>
<dbReference type="Pfam" id="PF14849">
    <property type="entry name" value="YidC_periplas"/>
    <property type="match status" value="1"/>
</dbReference>
<feature type="transmembrane region" description="Helical" evidence="13">
    <location>
        <begin position="413"/>
        <end position="436"/>
    </location>
</feature>
<accession>A0A0C2NXN7</accession>
<dbReference type="RefSeq" id="WP_040989638.1">
    <property type="nucleotide sequence ID" value="NZ_JTKH01000011.1"/>
</dbReference>
<organism evidence="16 17">
    <name type="scientific">Vibrio renipiscarius</name>
    <dbReference type="NCBI Taxonomy" id="1461322"/>
    <lineage>
        <taxon>Bacteria</taxon>
        <taxon>Pseudomonadati</taxon>
        <taxon>Pseudomonadota</taxon>
        <taxon>Gammaproteobacteria</taxon>
        <taxon>Vibrionales</taxon>
        <taxon>Vibrionaceae</taxon>
        <taxon>Vibrio</taxon>
    </lineage>
</organism>
<evidence type="ECO:0000256" key="3">
    <source>
        <dbReference type="ARBA" id="ARBA00015325"/>
    </source>
</evidence>
<keyword evidence="17" id="KW-1185">Reference proteome</keyword>
<evidence type="ECO:0000256" key="11">
    <source>
        <dbReference type="ARBA" id="ARBA00033245"/>
    </source>
</evidence>
<dbReference type="InterPro" id="IPR047196">
    <property type="entry name" value="YidC_ALB_C"/>
</dbReference>
<evidence type="ECO:0000256" key="4">
    <source>
        <dbReference type="ARBA" id="ARBA00022448"/>
    </source>
</evidence>
<dbReference type="Pfam" id="PF02096">
    <property type="entry name" value="60KD_IMP"/>
    <property type="match status" value="1"/>
</dbReference>
<comment type="caution">
    <text evidence="16">The sequence shown here is derived from an EMBL/GenBank/DDBJ whole genome shotgun (WGS) entry which is preliminary data.</text>
</comment>
<feature type="domain" description="Membrane insertase YidC/Oxa/ALB C-terminal" evidence="14">
    <location>
        <begin position="350"/>
        <end position="529"/>
    </location>
</feature>
<name>A0A0C2P2I5_9VIBR</name>
<comment type="function">
    <text evidence="13">Required for the insertion and/or proper folding and/or complex formation of integral membrane proteins into the membrane. Involved in integration of membrane proteins that insert both dependently and independently of the Sec translocase complex, as well as at least some lipoproteins. Aids folding of multispanning membrane proteins.</text>
</comment>
<dbReference type="Gene3D" id="2.70.98.90">
    <property type="match status" value="1"/>
</dbReference>
<dbReference type="NCBIfam" id="TIGR03592">
    <property type="entry name" value="yidC_oxa1_cterm"/>
    <property type="match status" value="1"/>
</dbReference>
<evidence type="ECO:0000256" key="6">
    <source>
        <dbReference type="ARBA" id="ARBA00022692"/>
    </source>
</evidence>
<evidence type="ECO:0000256" key="7">
    <source>
        <dbReference type="ARBA" id="ARBA00022927"/>
    </source>
</evidence>
<keyword evidence="6 13" id="KW-0812">Transmembrane</keyword>
<dbReference type="InterPro" id="IPR001708">
    <property type="entry name" value="YidC/ALB3/OXA1/COX18"/>
</dbReference>
<evidence type="ECO:0000256" key="13">
    <source>
        <dbReference type="HAMAP-Rule" id="MF_01810"/>
    </source>
</evidence>
<dbReference type="GO" id="GO:0005886">
    <property type="term" value="C:plasma membrane"/>
    <property type="evidence" value="ECO:0007669"/>
    <property type="project" value="UniProtKB-SubCell"/>
</dbReference>
<protein>
    <recommendedName>
        <fullName evidence="3 13">Membrane protein insertase YidC</fullName>
    </recommendedName>
    <alternativeName>
        <fullName evidence="12 13">Foldase YidC</fullName>
    </alternativeName>
    <alternativeName>
        <fullName evidence="11 13">Membrane integrase YidC</fullName>
    </alternativeName>
    <alternativeName>
        <fullName evidence="13">Membrane protein YidC</fullName>
    </alternativeName>
</protein>
<keyword evidence="7 13" id="KW-0653">Protein transport</keyword>
<dbReference type="NCBIfam" id="NF002352">
    <property type="entry name" value="PRK01318.1-3"/>
    <property type="match status" value="1"/>
</dbReference>
<dbReference type="GO" id="GO:0032977">
    <property type="term" value="F:membrane insertase activity"/>
    <property type="evidence" value="ECO:0007669"/>
    <property type="project" value="InterPro"/>
</dbReference>
<dbReference type="HAMAP" id="MF_01810">
    <property type="entry name" value="YidC_type1"/>
    <property type="match status" value="1"/>
</dbReference>
<comment type="caution">
    <text evidence="13">Lacks conserved residue(s) required for the propagation of feature annotation.</text>
</comment>
<accession>A0A0C2P2I5</accession>
<evidence type="ECO:0000259" key="15">
    <source>
        <dbReference type="Pfam" id="PF14849"/>
    </source>
</evidence>
<dbReference type="GO" id="GO:0051205">
    <property type="term" value="P:protein insertion into membrane"/>
    <property type="evidence" value="ECO:0007669"/>
    <property type="project" value="TreeGrafter"/>
</dbReference>
<comment type="subcellular location">
    <subcellularLocation>
        <location evidence="1">Cell inner membrane</location>
        <topology evidence="1">Multi-pass membrane protein</topology>
    </subcellularLocation>
    <subcellularLocation>
        <location evidence="13">Cell membrane</location>
        <topology evidence="13">Multi-pass membrane protein</topology>
    </subcellularLocation>
</comment>
<dbReference type="OrthoDB" id="9780552at2"/>
<keyword evidence="5 13" id="KW-1003">Cell membrane</keyword>
<dbReference type="GO" id="GO:0015031">
    <property type="term" value="P:protein transport"/>
    <property type="evidence" value="ECO:0007669"/>
    <property type="project" value="UniProtKB-KW"/>
</dbReference>
<dbReference type="AlphaFoldDB" id="A0A0C2P2I5"/>
<dbReference type="PANTHER" id="PTHR12428:SF65">
    <property type="entry name" value="CYTOCHROME C OXIDASE ASSEMBLY PROTEIN COX18, MITOCHONDRIAL"/>
    <property type="match status" value="1"/>
</dbReference>
<evidence type="ECO:0000256" key="1">
    <source>
        <dbReference type="ARBA" id="ARBA00004429"/>
    </source>
</evidence>
<dbReference type="InterPro" id="IPR028053">
    <property type="entry name" value="Membr_insert_YidC_N"/>
</dbReference>
<dbReference type="PRINTS" id="PR01900">
    <property type="entry name" value="YIDCPROTEIN"/>
</dbReference>
<evidence type="ECO:0000256" key="10">
    <source>
        <dbReference type="ARBA" id="ARBA00023186"/>
    </source>
</evidence>
<evidence type="ECO:0000256" key="2">
    <source>
        <dbReference type="ARBA" id="ARBA00010527"/>
    </source>
</evidence>
<reference evidence="16 17" key="1">
    <citation type="submission" date="2014-11" db="EMBL/GenBank/DDBJ databases">
        <title>Draft Genome Sequence of Vibrio piscirenalis strains CECT 8603T and CECT 8604, two marine Gammaproteobacterium isolated from cultured gilthead sea bream (Sparus aurata).</title>
        <authorList>
            <person name="Arahal D.R."/>
            <person name="Rodrigo-Torres L."/>
            <person name="Lucena T."/>
            <person name="Pujalte M.J."/>
        </authorList>
    </citation>
    <scope>NUCLEOTIDE SEQUENCE [LARGE SCALE GENOMIC DNA]</scope>
    <source>
        <strain evidence="16 17">DCR 1-4-2</strain>
    </source>
</reference>
<comment type="subunit">
    <text evidence="13">Interacts with the Sec translocase complex via SecD. Specifically interacts with transmembrane segments of nascent integral membrane proteins during membrane integration.</text>
</comment>
<evidence type="ECO:0000313" key="16">
    <source>
        <dbReference type="EMBL" id="KII78967.1"/>
    </source>
</evidence>
<comment type="similarity">
    <text evidence="2 13">Belongs to the OXA1/ALB3/YidC family. Type 1 subfamily.</text>
</comment>
<dbReference type="NCBIfam" id="NF002351">
    <property type="entry name" value="PRK01318.1-1"/>
    <property type="match status" value="1"/>
</dbReference>
<gene>
    <name evidence="13" type="primary">yidC</name>
    <name evidence="16" type="ORF">OJ16_09100</name>
</gene>
<proteinExistence type="inferred from homology"/>
<dbReference type="CDD" id="cd19961">
    <property type="entry name" value="EcYidC-like_peri"/>
    <property type="match status" value="1"/>
</dbReference>
<dbReference type="PANTHER" id="PTHR12428">
    <property type="entry name" value="OXA1"/>
    <property type="match status" value="1"/>
</dbReference>
<evidence type="ECO:0000256" key="8">
    <source>
        <dbReference type="ARBA" id="ARBA00022989"/>
    </source>
</evidence>
<evidence type="ECO:0000256" key="9">
    <source>
        <dbReference type="ARBA" id="ARBA00023136"/>
    </source>
</evidence>
<evidence type="ECO:0000256" key="5">
    <source>
        <dbReference type="ARBA" id="ARBA00022475"/>
    </source>
</evidence>
<dbReference type="InterPro" id="IPR028055">
    <property type="entry name" value="YidC/Oxa/ALB_C"/>
</dbReference>
<keyword evidence="8 13" id="KW-1133">Transmembrane helix</keyword>
<keyword evidence="4 13" id="KW-0813">Transport</keyword>
<evidence type="ECO:0000259" key="14">
    <source>
        <dbReference type="Pfam" id="PF02096"/>
    </source>
</evidence>
<dbReference type="Proteomes" id="UP000031672">
    <property type="component" value="Unassembled WGS sequence"/>
</dbReference>
<dbReference type="EMBL" id="JTKH01000011">
    <property type="protein sequence ID" value="KII78967.1"/>
    <property type="molecule type" value="Genomic_DNA"/>
</dbReference>
<keyword evidence="10 13" id="KW-0143">Chaperone</keyword>
<dbReference type="STRING" id="1461322.OJ16_09100"/>
<dbReference type="PRINTS" id="PR00701">
    <property type="entry name" value="60KDINNERMP"/>
</dbReference>
<evidence type="ECO:0000313" key="17">
    <source>
        <dbReference type="Proteomes" id="UP000031672"/>
    </source>
</evidence>
<feature type="domain" description="Membrane insertase YidC N-terminal" evidence="15">
    <location>
        <begin position="65"/>
        <end position="338"/>
    </location>
</feature>
<evidence type="ECO:0000256" key="12">
    <source>
        <dbReference type="ARBA" id="ARBA00033342"/>
    </source>
</evidence>
<dbReference type="CDD" id="cd20070">
    <property type="entry name" value="5TM_YidC_Alb3"/>
    <property type="match status" value="1"/>
</dbReference>
<feature type="transmembrane region" description="Helical" evidence="13">
    <location>
        <begin position="490"/>
        <end position="515"/>
    </location>
</feature>
<dbReference type="NCBIfam" id="TIGR03593">
    <property type="entry name" value="yidC_nterm"/>
    <property type="match status" value="1"/>
</dbReference>
<keyword evidence="9 13" id="KW-0472">Membrane</keyword>
<sequence>MDSQRNILLIALALVSFLLYQQWNVAKNPAPQAIEQAQSSSSLPAPSFADELDPAPSQQAAAKIITVTTDVLTLSIDAVGGDVVQADLNQYSAELDSTARFELLKDEAGHQFIAQSGLVGPQGIDLSSTNRPAYTVSADSFTMADGQDELRIPMTYSANGIDYIKTIIVKRGSYAVDVEYEVVNNSGANATFGMYAHLRQNVMDDGGSLTMPTYRGGAYSTQDVNYKKYSFDDMQDRNLSLNLTDGQGWAAMIQHYFAAAWIPRDEAGTNLYTRVIGNLADIGVRMPNKTIANGDNANFTATLWVGPKLQTQMAEVAPHLDLVVDYGWLWFIAKPLHSLLSFIHSFVGNWGVAIIFLTFIVRGAMYPLTKAQYTSMAKMRMLQPKLAAMRERIGDDRQRMSQEMMEMYKKEKVNPLGGCLPLILQMPIFIALYWALMESVELRHSPFFGWIHDLSAQDPYYILPLLMGASMFLIQKMSPTTVTDPMQQKIMTFMPVMFTFFFLFFPSGLVLYWLVSNIVTLIQQSLIYKALEKKGLHTK</sequence>
<feature type="transmembrane region" description="Helical" evidence="13">
    <location>
        <begin position="339"/>
        <end position="361"/>
    </location>
</feature>